<accession>A0AAD4C8D6</accession>
<evidence type="ECO:0000256" key="1">
    <source>
        <dbReference type="SAM" id="MobiDB-lite"/>
    </source>
</evidence>
<reference evidence="2" key="2">
    <citation type="journal article" date="2020" name="Nat. Commun.">
        <title>Large-scale genome sequencing of mycorrhizal fungi provides insights into the early evolution of symbiotic traits.</title>
        <authorList>
            <person name="Miyauchi S."/>
            <person name="Kiss E."/>
            <person name="Kuo A."/>
            <person name="Drula E."/>
            <person name="Kohler A."/>
            <person name="Sanchez-Garcia M."/>
            <person name="Morin E."/>
            <person name="Andreopoulos B."/>
            <person name="Barry K.W."/>
            <person name="Bonito G."/>
            <person name="Buee M."/>
            <person name="Carver A."/>
            <person name="Chen C."/>
            <person name="Cichocki N."/>
            <person name="Clum A."/>
            <person name="Culley D."/>
            <person name="Crous P.W."/>
            <person name="Fauchery L."/>
            <person name="Girlanda M."/>
            <person name="Hayes R.D."/>
            <person name="Keri Z."/>
            <person name="LaButti K."/>
            <person name="Lipzen A."/>
            <person name="Lombard V."/>
            <person name="Magnuson J."/>
            <person name="Maillard F."/>
            <person name="Murat C."/>
            <person name="Nolan M."/>
            <person name="Ohm R.A."/>
            <person name="Pangilinan J."/>
            <person name="Pereira M.F."/>
            <person name="Perotto S."/>
            <person name="Peter M."/>
            <person name="Pfister S."/>
            <person name="Riley R."/>
            <person name="Sitrit Y."/>
            <person name="Stielow J.B."/>
            <person name="Szollosi G."/>
            <person name="Zifcakova L."/>
            <person name="Stursova M."/>
            <person name="Spatafora J.W."/>
            <person name="Tedersoo L."/>
            <person name="Vaario L.M."/>
            <person name="Yamada A."/>
            <person name="Yan M."/>
            <person name="Wang P."/>
            <person name="Xu J."/>
            <person name="Bruns T."/>
            <person name="Baldrian P."/>
            <person name="Vilgalys R."/>
            <person name="Dunand C."/>
            <person name="Henrissat B."/>
            <person name="Grigoriev I.V."/>
            <person name="Hibbett D."/>
            <person name="Nagy L.G."/>
            <person name="Martin F.M."/>
        </authorList>
    </citation>
    <scope>NUCLEOTIDE SEQUENCE</scope>
    <source>
        <strain evidence="2">BED1</strain>
    </source>
</reference>
<comment type="caution">
    <text evidence="2">The sequence shown here is derived from an EMBL/GenBank/DDBJ whole genome shotgun (WGS) entry which is preliminary data.</text>
</comment>
<dbReference type="EMBL" id="WHUW01000001">
    <property type="protein sequence ID" value="KAF8452147.1"/>
    <property type="molecule type" value="Genomic_DNA"/>
</dbReference>
<protein>
    <submittedName>
        <fullName evidence="2">Uncharacterized protein</fullName>
    </submittedName>
</protein>
<name>A0AAD4C8D6_BOLED</name>
<reference evidence="2" key="1">
    <citation type="submission" date="2019-10" db="EMBL/GenBank/DDBJ databases">
        <authorList>
            <consortium name="DOE Joint Genome Institute"/>
            <person name="Kuo A."/>
            <person name="Miyauchi S."/>
            <person name="Kiss E."/>
            <person name="Drula E."/>
            <person name="Kohler A."/>
            <person name="Sanchez-Garcia M."/>
            <person name="Andreopoulos B."/>
            <person name="Barry K.W."/>
            <person name="Bonito G."/>
            <person name="Buee M."/>
            <person name="Carver A."/>
            <person name="Chen C."/>
            <person name="Cichocki N."/>
            <person name="Clum A."/>
            <person name="Culley D."/>
            <person name="Crous P.W."/>
            <person name="Fauchery L."/>
            <person name="Girlanda M."/>
            <person name="Hayes R."/>
            <person name="Keri Z."/>
            <person name="LaButti K."/>
            <person name="Lipzen A."/>
            <person name="Lombard V."/>
            <person name="Magnuson J."/>
            <person name="Maillard F."/>
            <person name="Morin E."/>
            <person name="Murat C."/>
            <person name="Nolan M."/>
            <person name="Ohm R."/>
            <person name="Pangilinan J."/>
            <person name="Pereira M."/>
            <person name="Perotto S."/>
            <person name="Peter M."/>
            <person name="Riley R."/>
            <person name="Sitrit Y."/>
            <person name="Stielow B."/>
            <person name="Szollosi G."/>
            <person name="Zifcakova L."/>
            <person name="Stursova M."/>
            <person name="Spatafora J.W."/>
            <person name="Tedersoo L."/>
            <person name="Vaario L.-M."/>
            <person name="Yamada A."/>
            <person name="Yan M."/>
            <person name="Wang P."/>
            <person name="Xu J."/>
            <person name="Bruns T."/>
            <person name="Baldrian P."/>
            <person name="Vilgalys R."/>
            <person name="Henrissat B."/>
            <person name="Grigoriev I.V."/>
            <person name="Hibbett D."/>
            <person name="Nagy L.G."/>
            <person name="Martin F.M."/>
        </authorList>
    </citation>
    <scope>NUCLEOTIDE SEQUENCE</scope>
    <source>
        <strain evidence="2">BED1</strain>
    </source>
</reference>
<feature type="region of interest" description="Disordered" evidence="1">
    <location>
        <begin position="1"/>
        <end position="22"/>
    </location>
</feature>
<organism evidence="2 3">
    <name type="scientific">Boletus edulis BED1</name>
    <dbReference type="NCBI Taxonomy" id="1328754"/>
    <lineage>
        <taxon>Eukaryota</taxon>
        <taxon>Fungi</taxon>
        <taxon>Dikarya</taxon>
        <taxon>Basidiomycota</taxon>
        <taxon>Agaricomycotina</taxon>
        <taxon>Agaricomycetes</taxon>
        <taxon>Agaricomycetidae</taxon>
        <taxon>Boletales</taxon>
        <taxon>Boletineae</taxon>
        <taxon>Boletaceae</taxon>
        <taxon>Boletoideae</taxon>
        <taxon>Boletus</taxon>
    </lineage>
</organism>
<evidence type="ECO:0000313" key="2">
    <source>
        <dbReference type="EMBL" id="KAF8452147.1"/>
    </source>
</evidence>
<keyword evidence="3" id="KW-1185">Reference proteome</keyword>
<evidence type="ECO:0000313" key="3">
    <source>
        <dbReference type="Proteomes" id="UP001194468"/>
    </source>
</evidence>
<proteinExistence type="predicted"/>
<sequence>MQGEGDSMRGKGNSMQVKVGSLSSRRRQVRACKVRARASEVERACEDDGKLGGEVPAICPAMGLQSGNKSLGFISEENHQNNDSAADEDIITTVQEIVQIVQDVVQDTTEHRGIKRPLSPEEGVKNPNSGHVDGMQKLLEAIYHGDKLYLHLVSQNSAIVASLKAGEVKYGCPLHPDDPEVKMTKTTWISQSGIHLVIDTIHNEVVFAVHISPWDEMTAKQKQYTQETLAILMDWSKVIGWHHAMEKGKTVVP</sequence>
<gene>
    <name evidence="2" type="ORF">L210DRAFT_3499209</name>
</gene>
<dbReference type="Proteomes" id="UP001194468">
    <property type="component" value="Unassembled WGS sequence"/>
</dbReference>
<dbReference type="AlphaFoldDB" id="A0AAD4C8D6"/>